<name>A0ABR0NRB0_GOSAR</name>
<dbReference type="Proteomes" id="UP001358586">
    <property type="component" value="Chromosome 9"/>
</dbReference>
<sequence>MARIGTSAAHIVLAIFAVAMFVVSGTMAQDIAPSPAMATGAGSALPVSAVFLCSSMLAELEEVHELGSNIYTLSFANLKVMEAILENGPWMVMGFCLNLNRWVVDRMIQKLDFTKVRRYGGWMKSVRGRDNIVLGIKEGRNVGLGKEGLSGEEIEGVESYLCLEERLFGKMVGKDGGKVVRARWSPYFVELSSDKDEKCEKESVEISVHRDK</sequence>
<accession>A0ABR0NRB0</accession>
<reference evidence="2 3" key="1">
    <citation type="submission" date="2023-03" db="EMBL/GenBank/DDBJ databases">
        <title>WGS of Gossypium arboreum.</title>
        <authorList>
            <person name="Yu D."/>
        </authorList>
    </citation>
    <scope>NUCLEOTIDE SEQUENCE [LARGE SCALE GENOMIC DNA]</scope>
    <source>
        <tissue evidence="2">Leaf</tissue>
    </source>
</reference>
<protein>
    <submittedName>
        <fullName evidence="2">Uncharacterized protein</fullName>
    </submittedName>
</protein>
<dbReference type="EMBL" id="JARKNE010000009">
    <property type="protein sequence ID" value="KAK5803892.1"/>
    <property type="molecule type" value="Genomic_DNA"/>
</dbReference>
<feature type="signal peptide" evidence="1">
    <location>
        <begin position="1"/>
        <end position="28"/>
    </location>
</feature>
<feature type="chain" id="PRO_5047521244" evidence="1">
    <location>
        <begin position="29"/>
        <end position="212"/>
    </location>
</feature>
<keyword evidence="1" id="KW-0732">Signal</keyword>
<evidence type="ECO:0000313" key="3">
    <source>
        <dbReference type="Proteomes" id="UP001358586"/>
    </source>
</evidence>
<organism evidence="2 3">
    <name type="scientific">Gossypium arboreum</name>
    <name type="common">Tree cotton</name>
    <name type="synonym">Gossypium nanking</name>
    <dbReference type="NCBI Taxonomy" id="29729"/>
    <lineage>
        <taxon>Eukaryota</taxon>
        <taxon>Viridiplantae</taxon>
        <taxon>Streptophyta</taxon>
        <taxon>Embryophyta</taxon>
        <taxon>Tracheophyta</taxon>
        <taxon>Spermatophyta</taxon>
        <taxon>Magnoliopsida</taxon>
        <taxon>eudicotyledons</taxon>
        <taxon>Gunneridae</taxon>
        <taxon>Pentapetalae</taxon>
        <taxon>rosids</taxon>
        <taxon>malvids</taxon>
        <taxon>Malvales</taxon>
        <taxon>Malvaceae</taxon>
        <taxon>Malvoideae</taxon>
        <taxon>Gossypium</taxon>
    </lineage>
</organism>
<proteinExistence type="predicted"/>
<gene>
    <name evidence="2" type="ORF">PVK06_031541</name>
</gene>
<comment type="caution">
    <text evidence="2">The sequence shown here is derived from an EMBL/GenBank/DDBJ whole genome shotgun (WGS) entry which is preliminary data.</text>
</comment>
<evidence type="ECO:0000256" key="1">
    <source>
        <dbReference type="SAM" id="SignalP"/>
    </source>
</evidence>
<keyword evidence="3" id="KW-1185">Reference proteome</keyword>
<evidence type="ECO:0000313" key="2">
    <source>
        <dbReference type="EMBL" id="KAK5803892.1"/>
    </source>
</evidence>